<proteinExistence type="inferred from homology"/>
<dbReference type="GO" id="GO:0070131">
    <property type="term" value="P:positive regulation of mitochondrial translation"/>
    <property type="evidence" value="ECO:0007669"/>
    <property type="project" value="TreeGrafter"/>
</dbReference>
<dbReference type="GeneTree" id="ENSGT00390000013337"/>
<reference evidence="4" key="1">
    <citation type="submission" date="2025-08" db="UniProtKB">
        <authorList>
            <consortium name="Ensembl"/>
        </authorList>
    </citation>
    <scope>IDENTIFICATION</scope>
</reference>
<feature type="compositionally biased region" description="Polar residues" evidence="2">
    <location>
        <begin position="138"/>
        <end position="147"/>
    </location>
</feature>
<organism evidence="4 5">
    <name type="scientific">Oncorhynchus kisutch</name>
    <name type="common">Coho salmon</name>
    <name type="synonym">Salmo kisutch</name>
    <dbReference type="NCBI Taxonomy" id="8019"/>
    <lineage>
        <taxon>Eukaryota</taxon>
        <taxon>Metazoa</taxon>
        <taxon>Chordata</taxon>
        <taxon>Craniata</taxon>
        <taxon>Vertebrata</taxon>
        <taxon>Euteleostomi</taxon>
        <taxon>Actinopterygii</taxon>
        <taxon>Neopterygii</taxon>
        <taxon>Teleostei</taxon>
        <taxon>Protacanthopterygii</taxon>
        <taxon>Salmoniformes</taxon>
        <taxon>Salmonidae</taxon>
        <taxon>Salmoninae</taxon>
        <taxon>Oncorhynchus</taxon>
    </lineage>
</organism>
<gene>
    <name evidence="4" type="primary">RMND1</name>
    <name evidence="4" type="synonym">rmnd1</name>
</gene>
<name>A0A8C7IDS8_ONCKI</name>
<evidence type="ECO:0000256" key="1">
    <source>
        <dbReference type="ARBA" id="ARBA00008306"/>
    </source>
</evidence>
<dbReference type="GO" id="GO:0005739">
    <property type="term" value="C:mitochondrion"/>
    <property type="evidence" value="ECO:0007669"/>
    <property type="project" value="UniProtKB-ARBA"/>
</dbReference>
<dbReference type="InterPro" id="IPR051624">
    <property type="entry name" value="RMD1/Sad1-interacting"/>
</dbReference>
<reference evidence="4" key="2">
    <citation type="submission" date="2025-09" db="UniProtKB">
        <authorList>
            <consortium name="Ensembl"/>
        </authorList>
    </citation>
    <scope>IDENTIFICATION</scope>
</reference>
<dbReference type="Pfam" id="PF02582">
    <property type="entry name" value="DUF155"/>
    <property type="match status" value="1"/>
</dbReference>
<evidence type="ECO:0000313" key="4">
    <source>
        <dbReference type="Ensembl" id="ENSOKIP00005070271.1"/>
    </source>
</evidence>
<dbReference type="InterPro" id="IPR003734">
    <property type="entry name" value="DUF155"/>
</dbReference>
<dbReference type="Ensembl" id="ENSOKIT00005074793.1">
    <property type="protein sequence ID" value="ENSOKIP00005070271.1"/>
    <property type="gene ID" value="ENSOKIG00005030139.1"/>
</dbReference>
<protein>
    <submittedName>
        <fullName evidence="4">Required for meiotic nuclear division 1 homolog</fullName>
    </submittedName>
</protein>
<feature type="domain" description="DUF155" evidence="3">
    <location>
        <begin position="189"/>
        <end position="366"/>
    </location>
</feature>
<sequence length="412" mass="47612">MFWTLLCRLRTQKPLGSRTCAYRFTSVNLSDPIKPHVPPRTLLAPWTTTGSGHHRTCHSSTHVQHHGWTVRRDVLYAAQHFNTCVQSLSAVPGQPTSTRHWSFSIQRRFYSTVPVKSVMKPVTVLGSGKKIPKGPRTKQPSRTNQPTPKEDKDMMQCIAYATADQYHLPTLCHDLIAHGFYEVDLPRAIFTSREGSVVFWNVEEKTMKKVMRLLERHEIHPYEVALVHWENEEINYTIGEGNSKLQRGNFLLNSEIDPDEAVLDKFAFSNALSLSVKLAIWEVALDDFVESIQSIPEMLKSGNKIKLSRAEVMQKIGELFSLRHCINLSSDLLITPDFYWDRENLEMLYDKTCQFLNINRRVKVVNEKLQHCTELTDLMRNHLSEKHSLRLEWMIVILITIEVLFEVGRMIF</sequence>
<evidence type="ECO:0000256" key="2">
    <source>
        <dbReference type="SAM" id="MobiDB-lite"/>
    </source>
</evidence>
<evidence type="ECO:0000313" key="5">
    <source>
        <dbReference type="Proteomes" id="UP000694557"/>
    </source>
</evidence>
<evidence type="ECO:0000259" key="3">
    <source>
        <dbReference type="Pfam" id="PF02582"/>
    </source>
</evidence>
<dbReference type="PANTHER" id="PTHR16255:SF1">
    <property type="entry name" value="REQUIRED FOR MEIOTIC NUCLEAR DIVISION PROTEIN 1 HOMOLOG"/>
    <property type="match status" value="1"/>
</dbReference>
<comment type="similarity">
    <text evidence="1">Belongs to the RMD1/sif2 family.</text>
</comment>
<dbReference type="Proteomes" id="UP000694557">
    <property type="component" value="Unassembled WGS sequence"/>
</dbReference>
<keyword evidence="5" id="KW-1185">Reference proteome</keyword>
<feature type="region of interest" description="Disordered" evidence="2">
    <location>
        <begin position="125"/>
        <end position="151"/>
    </location>
</feature>
<dbReference type="AlphaFoldDB" id="A0A8C7IDS8"/>
<dbReference type="PANTHER" id="PTHR16255">
    <property type="entry name" value="REQUIRED FOR MEIOTIC NUCLEAR DIVISION PROTEIN 1 HOMOLOG"/>
    <property type="match status" value="1"/>
</dbReference>
<accession>A0A8C7IDS8</accession>